<feature type="region of interest" description="Disordered" evidence="7">
    <location>
        <begin position="218"/>
        <end position="272"/>
    </location>
</feature>
<proteinExistence type="predicted"/>
<feature type="region of interest" description="Disordered" evidence="7">
    <location>
        <begin position="1"/>
        <end position="66"/>
    </location>
</feature>
<keyword evidence="5" id="KW-0238">DNA-binding</keyword>
<feature type="compositionally biased region" description="Low complexity" evidence="7">
    <location>
        <begin position="287"/>
        <end position="296"/>
    </location>
</feature>
<protein>
    <submittedName>
        <fullName evidence="8">Uncharacterized protein</fullName>
    </submittedName>
</protein>
<dbReference type="Gene3D" id="1.10.150.50">
    <property type="entry name" value="Transcription Factor, Ets-1"/>
    <property type="match status" value="1"/>
</dbReference>
<dbReference type="PANTHER" id="PTHR12247:SF138">
    <property type="entry name" value="POLYHOMEOTIC DISTAL, ISOFORM A-RELATED"/>
    <property type="match status" value="1"/>
</dbReference>
<dbReference type="GO" id="GO:0045892">
    <property type="term" value="P:negative regulation of DNA-templated transcription"/>
    <property type="evidence" value="ECO:0007669"/>
    <property type="project" value="TreeGrafter"/>
</dbReference>
<reference evidence="8" key="2">
    <citation type="submission" date="2020-08" db="UniProtKB">
        <authorList>
            <consortium name="EnsemblMetazoa"/>
        </authorList>
    </citation>
    <scope>IDENTIFICATION</scope>
    <source>
        <strain evidence="8">LVP_AGWG</strain>
    </source>
</reference>
<dbReference type="CDD" id="cd09577">
    <property type="entry name" value="SAM_Ph1_2_3"/>
    <property type="match status" value="1"/>
</dbReference>
<dbReference type="SMART" id="SM00454">
    <property type="entry name" value="SAM"/>
    <property type="match status" value="1"/>
</dbReference>
<keyword evidence="3" id="KW-0863">Zinc-finger</keyword>
<keyword evidence="9" id="KW-1185">Reference proteome</keyword>
<keyword evidence="6" id="KW-0539">Nucleus</keyword>
<feature type="compositionally biased region" description="Polar residues" evidence="7">
    <location>
        <begin position="49"/>
        <end position="66"/>
    </location>
</feature>
<dbReference type="GO" id="GO:0003682">
    <property type="term" value="F:chromatin binding"/>
    <property type="evidence" value="ECO:0007669"/>
    <property type="project" value="TreeGrafter"/>
</dbReference>
<dbReference type="OrthoDB" id="2390104at2759"/>
<reference evidence="8 9" key="1">
    <citation type="submission" date="2017-06" db="EMBL/GenBank/DDBJ databases">
        <title>Aedes aegypti genome working group (AGWG) sequencing and assembly.</title>
        <authorList>
            <consortium name="Aedes aegypti Genome Working Group (AGWG)"/>
            <person name="Matthews B.J."/>
        </authorList>
    </citation>
    <scope>NUCLEOTIDE SEQUENCE [LARGE SCALE GENOMIC DNA]</scope>
    <source>
        <strain evidence="8 9">LVP_AGWG</strain>
    </source>
</reference>
<dbReference type="Proteomes" id="UP000008820">
    <property type="component" value="Chromosome 3"/>
</dbReference>
<dbReference type="AlphaFoldDB" id="A0A6R5I784"/>
<dbReference type="Gene3D" id="3.30.60.160">
    <property type="match status" value="1"/>
</dbReference>
<dbReference type="SUPFAM" id="SSF47769">
    <property type="entry name" value="SAM/Pointed domain"/>
    <property type="match status" value="1"/>
</dbReference>
<evidence type="ECO:0000313" key="9">
    <source>
        <dbReference type="Proteomes" id="UP000008820"/>
    </source>
</evidence>
<feature type="region of interest" description="Disordered" evidence="7">
    <location>
        <begin position="605"/>
        <end position="644"/>
    </location>
</feature>
<name>A0A6R5I784_AEDAE</name>
<evidence type="ECO:0000256" key="6">
    <source>
        <dbReference type="ARBA" id="ARBA00023242"/>
    </source>
</evidence>
<feature type="compositionally biased region" description="Polar residues" evidence="7">
    <location>
        <begin position="625"/>
        <end position="643"/>
    </location>
</feature>
<evidence type="ECO:0000256" key="2">
    <source>
        <dbReference type="ARBA" id="ARBA00022723"/>
    </source>
</evidence>
<evidence type="ECO:0000313" key="8">
    <source>
        <dbReference type="EnsemblMetazoa" id="AAEL019909-PA"/>
    </source>
</evidence>
<dbReference type="InterPro" id="IPR050548">
    <property type="entry name" value="PcG_chromatin_remod_factors"/>
</dbReference>
<feature type="compositionally biased region" description="Polar residues" evidence="7">
    <location>
        <begin position="218"/>
        <end position="245"/>
    </location>
</feature>
<dbReference type="PROSITE" id="PS51024">
    <property type="entry name" value="ZF_FCS"/>
    <property type="match status" value="1"/>
</dbReference>
<feature type="compositionally biased region" description="Polar residues" evidence="7">
    <location>
        <begin position="548"/>
        <end position="568"/>
    </location>
</feature>
<evidence type="ECO:0000256" key="3">
    <source>
        <dbReference type="ARBA" id="ARBA00022771"/>
    </source>
</evidence>
<accession>A0A6R5I784</accession>
<dbReference type="GO" id="GO:0042393">
    <property type="term" value="F:histone binding"/>
    <property type="evidence" value="ECO:0007669"/>
    <property type="project" value="TreeGrafter"/>
</dbReference>
<feature type="compositionally biased region" description="Polar residues" evidence="7">
    <location>
        <begin position="253"/>
        <end position="267"/>
    </location>
</feature>
<dbReference type="GO" id="GO:0003677">
    <property type="term" value="F:DNA binding"/>
    <property type="evidence" value="ECO:0007669"/>
    <property type="project" value="UniProtKB-KW"/>
</dbReference>
<feature type="compositionally biased region" description="Low complexity" evidence="7">
    <location>
        <begin position="12"/>
        <end position="31"/>
    </location>
</feature>
<sequence>MINVTSTDSMLHHQQQQQQQHQQQHAQAVAQKVVSSNGTTISPIHHPGQTAQTGPNASNQLPTGAQQASQILVSTIPTSVQQHNAQNPIVAMTSLSATPLGMMASSVSATPVSSTSVTTTAAGINQPPVVSASITTTSKDSAEKAASVAMLQLQTLSTPQKQIQNLQMLESMNAANAAAAAAAAAAASGGSMTMAGSPSAVASAGAGSTTLTVTMQKTSMTPTQSTTGANLSNMGTPGSGEQMNKSLGHHTPTKTTNAVGSTVSADTTARDKNMMDSVVKDSVQNTAAAADSASDAQLNGPTPMDTSSPAPLTTTTTTTSTTAAASVATPTQAATASSPASVSIPPSAGTTASAASTGQQQPAVASSDEPAGAVSTTTTAPQTTTTTSASSFTTTTTSSFGASTTTTIANTAAAAATAASVTSVAPVTAPAPVTVSANGLLSAAATPPTNTATVAGANPTSHNTTNPPPPTTPGGNTGTGGATGLPPQSKTGTTDKGGLPKAMIKPNVLTHVIEGFVILEANEPFPNHWQRGPEWDSSDEPPKKRAITDSTSPISPNNGQQVPSSQPNLAGAEMGNCEICGKPEHRSKMKRKRFCSVDCARAAKQNSTDQVTSPSHNGSAHEAHPTSTGNGLDHSSSVTTTVNPVAPSNIKLERMDSMDQSTSHHPAQFAAATPMETGTATIPVIPAITPEESPVIVKWSVQEVCDFIKNLPGCSDYAEDFAIHEIDGQALLLLKENHLVNTMGMKLGPALKIVAKIHSMIASVTAEGQQQQS</sequence>
<feature type="region of interest" description="Disordered" evidence="7">
    <location>
        <begin position="525"/>
        <end position="570"/>
    </location>
</feature>
<feature type="compositionally biased region" description="Low complexity" evidence="7">
    <location>
        <begin position="447"/>
        <end position="465"/>
    </location>
</feature>
<keyword evidence="4" id="KW-0862">Zinc</keyword>
<dbReference type="InterPro" id="IPR013761">
    <property type="entry name" value="SAM/pointed_sf"/>
</dbReference>
<evidence type="ECO:0000256" key="1">
    <source>
        <dbReference type="ARBA" id="ARBA00004123"/>
    </source>
</evidence>
<dbReference type="Pfam" id="PF00536">
    <property type="entry name" value="SAM_1"/>
    <property type="match status" value="1"/>
</dbReference>
<feature type="compositionally biased region" description="Polar residues" evidence="7">
    <location>
        <begin position="33"/>
        <end position="42"/>
    </location>
</feature>
<evidence type="ECO:0000256" key="7">
    <source>
        <dbReference type="SAM" id="MobiDB-lite"/>
    </source>
</evidence>
<keyword evidence="2" id="KW-0479">Metal-binding</keyword>
<organism evidence="8 9">
    <name type="scientific">Aedes aegypti</name>
    <name type="common">Yellowfever mosquito</name>
    <name type="synonym">Culex aegypti</name>
    <dbReference type="NCBI Taxonomy" id="7159"/>
    <lineage>
        <taxon>Eukaryota</taxon>
        <taxon>Metazoa</taxon>
        <taxon>Ecdysozoa</taxon>
        <taxon>Arthropoda</taxon>
        <taxon>Hexapoda</taxon>
        <taxon>Insecta</taxon>
        <taxon>Pterygota</taxon>
        <taxon>Neoptera</taxon>
        <taxon>Endopterygota</taxon>
        <taxon>Diptera</taxon>
        <taxon>Nematocera</taxon>
        <taxon>Culicoidea</taxon>
        <taxon>Culicidae</taxon>
        <taxon>Culicinae</taxon>
        <taxon>Aedini</taxon>
        <taxon>Aedes</taxon>
        <taxon>Stegomyia</taxon>
    </lineage>
</organism>
<evidence type="ECO:0000256" key="4">
    <source>
        <dbReference type="ARBA" id="ARBA00022833"/>
    </source>
</evidence>
<comment type="subcellular location">
    <subcellularLocation>
        <location evidence="1">Nucleus</location>
    </subcellularLocation>
</comment>
<feature type="region of interest" description="Disordered" evidence="7">
    <location>
        <begin position="447"/>
        <end position="501"/>
    </location>
</feature>
<feature type="compositionally biased region" description="Low complexity" evidence="7">
    <location>
        <begin position="375"/>
        <end position="401"/>
    </location>
</feature>
<feature type="compositionally biased region" description="Polar residues" evidence="7">
    <location>
        <begin position="605"/>
        <end position="618"/>
    </location>
</feature>
<dbReference type="InterPro" id="IPR012313">
    <property type="entry name" value="Znf_FCS"/>
</dbReference>
<dbReference type="InterPro" id="IPR001660">
    <property type="entry name" value="SAM"/>
</dbReference>
<dbReference type="EnsemblMetazoa" id="AAEL019909-RA">
    <property type="protein sequence ID" value="AAEL019909-PA"/>
    <property type="gene ID" value="AAEL019909"/>
</dbReference>
<gene>
    <name evidence="8" type="primary">23687653</name>
</gene>
<dbReference type="GO" id="GO:0035102">
    <property type="term" value="C:PRC1 complex"/>
    <property type="evidence" value="ECO:0007669"/>
    <property type="project" value="TreeGrafter"/>
</dbReference>
<dbReference type="InterPro" id="IPR038603">
    <property type="entry name" value="Znf_FCS_sf"/>
</dbReference>
<dbReference type="PROSITE" id="PS50105">
    <property type="entry name" value="SAM_DOMAIN"/>
    <property type="match status" value="1"/>
</dbReference>
<feature type="region of interest" description="Disordered" evidence="7">
    <location>
        <begin position="287"/>
        <end position="401"/>
    </location>
</feature>
<dbReference type="InParanoid" id="A0A6R5I784"/>
<evidence type="ECO:0000256" key="5">
    <source>
        <dbReference type="ARBA" id="ARBA00023125"/>
    </source>
</evidence>
<dbReference type="GO" id="GO:0008270">
    <property type="term" value="F:zinc ion binding"/>
    <property type="evidence" value="ECO:0007669"/>
    <property type="project" value="UniProtKB-KW"/>
</dbReference>
<dbReference type="PANTHER" id="PTHR12247">
    <property type="entry name" value="POLYCOMB GROUP PROTEIN"/>
    <property type="match status" value="1"/>
</dbReference>
<feature type="compositionally biased region" description="Low complexity" evidence="7">
    <location>
        <begin position="306"/>
        <end position="363"/>
    </location>
</feature>